<feature type="non-terminal residue" evidence="1">
    <location>
        <position position="255"/>
    </location>
</feature>
<gene>
    <name evidence="1" type="ORF">PFISCL1PPCAC_1145</name>
</gene>
<dbReference type="EMBL" id="BTSY01000001">
    <property type="protein sequence ID" value="GMT09848.1"/>
    <property type="molecule type" value="Genomic_DNA"/>
</dbReference>
<evidence type="ECO:0000313" key="2">
    <source>
        <dbReference type="Proteomes" id="UP001432322"/>
    </source>
</evidence>
<accession>A0AAV5UUF4</accession>
<dbReference type="AlphaFoldDB" id="A0AAV5UUF4"/>
<evidence type="ECO:0000313" key="1">
    <source>
        <dbReference type="EMBL" id="GMT09848.1"/>
    </source>
</evidence>
<keyword evidence="2" id="KW-1185">Reference proteome</keyword>
<name>A0AAV5UUF4_9BILA</name>
<comment type="caution">
    <text evidence="1">The sequence shown here is derived from an EMBL/GenBank/DDBJ whole genome shotgun (WGS) entry which is preliminary data.</text>
</comment>
<reference evidence="1" key="1">
    <citation type="submission" date="2023-10" db="EMBL/GenBank/DDBJ databases">
        <title>Genome assembly of Pristionchus species.</title>
        <authorList>
            <person name="Yoshida K."/>
            <person name="Sommer R.J."/>
        </authorList>
    </citation>
    <scope>NUCLEOTIDE SEQUENCE</scope>
    <source>
        <strain evidence="1">RS5133</strain>
    </source>
</reference>
<dbReference type="Proteomes" id="UP001432322">
    <property type="component" value="Unassembled WGS sequence"/>
</dbReference>
<protein>
    <submittedName>
        <fullName evidence="1">Uncharacterized protein</fullName>
    </submittedName>
</protein>
<proteinExistence type="predicted"/>
<organism evidence="1 2">
    <name type="scientific">Pristionchus fissidentatus</name>
    <dbReference type="NCBI Taxonomy" id="1538716"/>
    <lineage>
        <taxon>Eukaryota</taxon>
        <taxon>Metazoa</taxon>
        <taxon>Ecdysozoa</taxon>
        <taxon>Nematoda</taxon>
        <taxon>Chromadorea</taxon>
        <taxon>Rhabditida</taxon>
        <taxon>Rhabditina</taxon>
        <taxon>Diplogasteromorpha</taxon>
        <taxon>Diplogasteroidea</taxon>
        <taxon>Neodiplogasteridae</taxon>
        <taxon>Pristionchus</taxon>
    </lineage>
</organism>
<sequence>MANHFLNWILNHKVEDIDDFVNFSSSALLLSNESIICTPSDEFRIPSFLILKELMKESSEGITSSKIRAFLIHLLRLVCQDNTIISDTNYNQKLRGFLDRQYILPDTRNPLDTEENFHSLPSSVKMWIITSLMTNCGRNIVQNEQKSIGIDSLGNEYYLVNENYLFIKYGKVLQDRVKKEDTMGDEYSLERYIHKQSSTNSWKLMANSKDDLEYVGLCLKRYKEEDIAKYLLRKVEQRNANQVPEESEDARAQEF</sequence>